<dbReference type="InterPro" id="IPR003578">
    <property type="entry name" value="Small_GTPase_Rho"/>
</dbReference>
<protein>
    <submittedName>
        <fullName evidence="6">P-loop containing nucleoside triphosphate hydrolase protein</fullName>
    </submittedName>
</protein>
<evidence type="ECO:0000256" key="5">
    <source>
        <dbReference type="ARBA" id="ARBA00023136"/>
    </source>
</evidence>
<gene>
    <name evidence="6" type="ORF">B0H16DRAFT_1859790</name>
</gene>
<dbReference type="PANTHER" id="PTHR24072">
    <property type="entry name" value="RHO FAMILY GTPASE"/>
    <property type="match status" value="1"/>
</dbReference>
<comment type="subcellular location">
    <subcellularLocation>
        <location evidence="1">Membrane</location>
    </subcellularLocation>
</comment>
<evidence type="ECO:0000256" key="3">
    <source>
        <dbReference type="ARBA" id="ARBA00022741"/>
    </source>
</evidence>
<reference evidence="6" key="1">
    <citation type="submission" date="2023-03" db="EMBL/GenBank/DDBJ databases">
        <title>Massive genome expansion in bonnet fungi (Mycena s.s.) driven by repeated elements and novel gene families across ecological guilds.</title>
        <authorList>
            <consortium name="Lawrence Berkeley National Laboratory"/>
            <person name="Harder C.B."/>
            <person name="Miyauchi S."/>
            <person name="Viragh M."/>
            <person name="Kuo A."/>
            <person name="Thoen E."/>
            <person name="Andreopoulos B."/>
            <person name="Lu D."/>
            <person name="Skrede I."/>
            <person name="Drula E."/>
            <person name="Henrissat B."/>
            <person name="Morin E."/>
            <person name="Kohler A."/>
            <person name="Barry K."/>
            <person name="LaButti K."/>
            <person name="Morin E."/>
            <person name="Salamov A."/>
            <person name="Lipzen A."/>
            <person name="Mereny Z."/>
            <person name="Hegedus B."/>
            <person name="Baldrian P."/>
            <person name="Stursova M."/>
            <person name="Weitz H."/>
            <person name="Taylor A."/>
            <person name="Grigoriev I.V."/>
            <person name="Nagy L.G."/>
            <person name="Martin F."/>
            <person name="Kauserud H."/>
        </authorList>
    </citation>
    <scope>NUCLEOTIDE SEQUENCE</scope>
    <source>
        <strain evidence="6">CBHHK182m</strain>
    </source>
</reference>
<dbReference type="GO" id="GO:0003924">
    <property type="term" value="F:GTPase activity"/>
    <property type="evidence" value="ECO:0007669"/>
    <property type="project" value="InterPro"/>
</dbReference>
<dbReference type="PROSITE" id="PS51419">
    <property type="entry name" value="RAB"/>
    <property type="match status" value="1"/>
</dbReference>
<evidence type="ECO:0000256" key="4">
    <source>
        <dbReference type="ARBA" id="ARBA00023134"/>
    </source>
</evidence>
<dbReference type="InterPro" id="IPR027417">
    <property type="entry name" value="P-loop_NTPase"/>
</dbReference>
<evidence type="ECO:0000256" key="2">
    <source>
        <dbReference type="ARBA" id="ARBA00022481"/>
    </source>
</evidence>
<dbReference type="FunFam" id="3.40.50.300:FF:002060">
    <property type="entry name" value="Rho family GTPase"/>
    <property type="match status" value="1"/>
</dbReference>
<keyword evidence="7" id="KW-1185">Reference proteome</keyword>
<dbReference type="SMART" id="SM00175">
    <property type="entry name" value="RAB"/>
    <property type="match status" value="1"/>
</dbReference>
<keyword evidence="2" id="KW-0488">Methylation</keyword>
<keyword evidence="3" id="KW-0547">Nucleotide-binding</keyword>
<comment type="caution">
    <text evidence="6">The sequence shown here is derived from an EMBL/GenBank/DDBJ whole genome shotgun (WGS) entry which is preliminary data.</text>
</comment>
<dbReference type="GO" id="GO:0007264">
    <property type="term" value="P:small GTPase-mediated signal transduction"/>
    <property type="evidence" value="ECO:0007669"/>
    <property type="project" value="InterPro"/>
</dbReference>
<dbReference type="InterPro" id="IPR001806">
    <property type="entry name" value="Small_GTPase"/>
</dbReference>
<dbReference type="SMART" id="SM00174">
    <property type="entry name" value="RHO"/>
    <property type="match status" value="1"/>
</dbReference>
<dbReference type="SMART" id="SM00173">
    <property type="entry name" value="RAS"/>
    <property type="match status" value="1"/>
</dbReference>
<dbReference type="PROSITE" id="PS51421">
    <property type="entry name" value="RAS"/>
    <property type="match status" value="1"/>
</dbReference>
<dbReference type="Pfam" id="PF00071">
    <property type="entry name" value="Ras"/>
    <property type="match status" value="1"/>
</dbReference>
<dbReference type="Gene3D" id="3.40.50.300">
    <property type="entry name" value="P-loop containing nucleotide triphosphate hydrolases"/>
    <property type="match status" value="1"/>
</dbReference>
<keyword evidence="4" id="KW-0342">GTP-binding</keyword>
<dbReference type="PROSITE" id="PS51420">
    <property type="entry name" value="RHO"/>
    <property type="match status" value="1"/>
</dbReference>
<keyword evidence="6" id="KW-0378">Hydrolase</keyword>
<dbReference type="AlphaFoldDB" id="A0AAD7IIY7"/>
<dbReference type="SUPFAM" id="SSF52540">
    <property type="entry name" value="P-loop containing nucleoside triphosphate hydrolases"/>
    <property type="match status" value="1"/>
</dbReference>
<dbReference type="NCBIfam" id="TIGR00231">
    <property type="entry name" value="small_GTP"/>
    <property type="match status" value="1"/>
</dbReference>
<organism evidence="6 7">
    <name type="scientific">Mycena metata</name>
    <dbReference type="NCBI Taxonomy" id="1033252"/>
    <lineage>
        <taxon>Eukaryota</taxon>
        <taxon>Fungi</taxon>
        <taxon>Dikarya</taxon>
        <taxon>Basidiomycota</taxon>
        <taxon>Agaricomycotina</taxon>
        <taxon>Agaricomycetes</taxon>
        <taxon>Agaricomycetidae</taxon>
        <taxon>Agaricales</taxon>
        <taxon>Marasmiineae</taxon>
        <taxon>Mycenaceae</taxon>
        <taxon>Mycena</taxon>
    </lineage>
</organism>
<dbReference type="GO" id="GO:0005525">
    <property type="term" value="F:GTP binding"/>
    <property type="evidence" value="ECO:0007669"/>
    <property type="project" value="UniProtKB-KW"/>
</dbReference>
<evidence type="ECO:0000256" key="1">
    <source>
        <dbReference type="ARBA" id="ARBA00004370"/>
    </source>
</evidence>
<dbReference type="InterPro" id="IPR005225">
    <property type="entry name" value="Small_GTP-bd"/>
</dbReference>
<evidence type="ECO:0000313" key="7">
    <source>
        <dbReference type="Proteomes" id="UP001215598"/>
    </source>
</evidence>
<proteinExistence type="predicted"/>
<keyword evidence="5" id="KW-0472">Membrane</keyword>
<sequence length="194" mass="21587">MSNSDSEKKCVVIGDGNVGKLYKSFPAEYVPFIYDAGPHTISIGAESSYTLGTFDTGGLTKLLGGEDYDRLRPLSYPQTDVFLVCFKVTRVASFENVRRKWVPEIQHYCPDVPFLVVGTQIDLRQDPEVLNQQDQPPVTTEQGARLAHQLGAAKYVECSALTQEGLEDVFREAILATLKWPIPPFKRDSKCIVA</sequence>
<dbReference type="GO" id="GO:0016020">
    <property type="term" value="C:membrane"/>
    <property type="evidence" value="ECO:0007669"/>
    <property type="project" value="UniProtKB-SubCell"/>
</dbReference>
<dbReference type="Proteomes" id="UP001215598">
    <property type="component" value="Unassembled WGS sequence"/>
</dbReference>
<accession>A0AAD7IIY7</accession>
<name>A0AAD7IIY7_9AGAR</name>
<evidence type="ECO:0000313" key="6">
    <source>
        <dbReference type="EMBL" id="KAJ7743317.1"/>
    </source>
</evidence>
<dbReference type="PRINTS" id="PR00449">
    <property type="entry name" value="RASTRNSFRMNG"/>
</dbReference>
<dbReference type="EMBL" id="JARKIB010000091">
    <property type="protein sequence ID" value="KAJ7743317.1"/>
    <property type="molecule type" value="Genomic_DNA"/>
</dbReference>